<feature type="binding site" evidence="9">
    <location>
        <begin position="57"/>
        <end position="61"/>
    </location>
    <ligand>
        <name>GTP</name>
        <dbReference type="ChEBI" id="CHEBI:37565"/>
        <label>1</label>
    </ligand>
</feature>
<dbReference type="Pfam" id="PF14714">
    <property type="entry name" value="KH_dom-like"/>
    <property type="match status" value="1"/>
</dbReference>
<evidence type="ECO:0000256" key="3">
    <source>
        <dbReference type="ARBA" id="ARBA00022517"/>
    </source>
</evidence>
<reference evidence="13 14" key="1">
    <citation type="journal article" date="2016" name="Nat. Commun.">
        <title>Thousands of microbial genomes shed light on interconnected biogeochemical processes in an aquifer system.</title>
        <authorList>
            <person name="Anantharaman K."/>
            <person name="Brown C.T."/>
            <person name="Hug L.A."/>
            <person name="Sharon I."/>
            <person name="Castelle C.J."/>
            <person name="Probst A.J."/>
            <person name="Thomas B.C."/>
            <person name="Singh A."/>
            <person name="Wilkins M.J."/>
            <person name="Karaoz U."/>
            <person name="Brodie E.L."/>
            <person name="Williams K.H."/>
            <person name="Hubbard S.S."/>
            <person name="Banfield J.F."/>
        </authorList>
    </citation>
    <scope>NUCLEOTIDE SEQUENCE [LARGE SCALE GENOMIC DNA]</scope>
</reference>
<evidence type="ECO:0000256" key="2">
    <source>
        <dbReference type="ARBA" id="ARBA00020953"/>
    </source>
</evidence>
<feature type="binding site" evidence="9">
    <location>
        <begin position="182"/>
        <end position="189"/>
    </location>
    <ligand>
        <name>GTP</name>
        <dbReference type="ChEBI" id="CHEBI:37565"/>
        <label>2</label>
    </ligand>
</feature>
<dbReference type="NCBIfam" id="TIGR03594">
    <property type="entry name" value="GTPase_EngA"/>
    <property type="match status" value="1"/>
</dbReference>
<dbReference type="InterPro" id="IPR003593">
    <property type="entry name" value="AAA+_ATPase"/>
</dbReference>
<comment type="caution">
    <text evidence="13">The sequence shown here is derived from an EMBL/GenBank/DDBJ whole genome shotgun (WGS) entry which is preliminary data.</text>
</comment>
<dbReference type="PANTHER" id="PTHR43834">
    <property type="entry name" value="GTPASE DER"/>
    <property type="match status" value="1"/>
</dbReference>
<feature type="binding site" evidence="9">
    <location>
        <begin position="229"/>
        <end position="233"/>
    </location>
    <ligand>
        <name>GTP</name>
        <dbReference type="ChEBI" id="CHEBI:37565"/>
        <label>2</label>
    </ligand>
</feature>
<evidence type="ECO:0000256" key="1">
    <source>
        <dbReference type="ARBA" id="ARBA00008279"/>
    </source>
</evidence>
<dbReference type="EMBL" id="MELI01000059">
    <property type="protein sequence ID" value="OFW33804.1"/>
    <property type="molecule type" value="Genomic_DNA"/>
</dbReference>
<feature type="domain" description="EngA-type G" evidence="12">
    <location>
        <begin position="176"/>
        <end position="350"/>
    </location>
</feature>
<dbReference type="Proteomes" id="UP000178086">
    <property type="component" value="Unassembled WGS sequence"/>
</dbReference>
<dbReference type="InterPro" id="IPR016484">
    <property type="entry name" value="GTPase_Der"/>
</dbReference>
<evidence type="ECO:0000313" key="14">
    <source>
        <dbReference type="Proteomes" id="UP000178086"/>
    </source>
</evidence>
<dbReference type="InterPro" id="IPR027417">
    <property type="entry name" value="P-loop_NTPase"/>
</dbReference>
<proteinExistence type="inferred from homology"/>
<organism evidence="13 14">
    <name type="scientific">Candidatus Aquicultor primus</name>
    <dbReference type="NCBI Taxonomy" id="1797195"/>
    <lineage>
        <taxon>Bacteria</taxon>
        <taxon>Bacillati</taxon>
        <taxon>Actinomycetota</taxon>
        <taxon>Candidatus Aquicultoria</taxon>
        <taxon>Candidatus Aquicultorales</taxon>
        <taxon>Candidatus Aquicultoraceae</taxon>
        <taxon>Candidatus Aquicultor</taxon>
    </lineage>
</organism>
<feature type="binding site" evidence="9">
    <location>
        <begin position="10"/>
        <end position="17"/>
    </location>
    <ligand>
        <name>GTP</name>
        <dbReference type="ChEBI" id="CHEBI:37565"/>
        <label>1</label>
    </ligand>
</feature>
<dbReference type="InterPro" id="IPR005225">
    <property type="entry name" value="Small_GTP-bd"/>
</dbReference>
<dbReference type="AlphaFoldDB" id="A0A1F2ULD2"/>
<dbReference type="InterPro" id="IPR006073">
    <property type="entry name" value="GTP-bd"/>
</dbReference>
<dbReference type="FunFam" id="3.40.50.300:FF:000040">
    <property type="entry name" value="GTPase Der"/>
    <property type="match status" value="1"/>
</dbReference>
<gene>
    <name evidence="9" type="primary">der</name>
    <name evidence="13" type="ORF">A2074_02095</name>
</gene>
<name>A0A1F2ULD2_9ACTN</name>
<dbReference type="GO" id="GO:0042254">
    <property type="term" value="P:ribosome biogenesis"/>
    <property type="evidence" value="ECO:0007669"/>
    <property type="project" value="UniProtKB-KW"/>
</dbReference>
<feature type="binding site" evidence="9">
    <location>
        <begin position="120"/>
        <end position="123"/>
    </location>
    <ligand>
        <name>GTP</name>
        <dbReference type="ChEBI" id="CHEBI:37565"/>
        <label>1</label>
    </ligand>
</feature>
<evidence type="ECO:0000256" key="7">
    <source>
        <dbReference type="ARBA" id="ARBA00032345"/>
    </source>
</evidence>
<dbReference type="PANTHER" id="PTHR43834:SF6">
    <property type="entry name" value="GTPASE DER"/>
    <property type="match status" value="1"/>
</dbReference>
<dbReference type="PIRSF" id="PIRSF006485">
    <property type="entry name" value="GTP-binding_EngA"/>
    <property type="match status" value="1"/>
</dbReference>
<keyword evidence="5 9" id="KW-0547">Nucleotide-binding</keyword>
<comment type="subunit">
    <text evidence="9">Associates with the 50S ribosomal subunit.</text>
</comment>
<evidence type="ECO:0000259" key="12">
    <source>
        <dbReference type="PROSITE" id="PS51712"/>
    </source>
</evidence>
<dbReference type="Pfam" id="PF01926">
    <property type="entry name" value="MMR_HSR1"/>
    <property type="match status" value="2"/>
</dbReference>
<dbReference type="Gene3D" id="3.40.50.300">
    <property type="entry name" value="P-loop containing nucleotide triphosphate hydrolases"/>
    <property type="match status" value="2"/>
</dbReference>
<accession>A0A1F2ULD2</accession>
<protein>
    <recommendedName>
        <fullName evidence="2 9">GTPase Der</fullName>
    </recommendedName>
    <alternativeName>
        <fullName evidence="7 9">GTP-binding protein EngA</fullName>
    </alternativeName>
</protein>
<keyword evidence="3 9" id="KW-0690">Ribosome biogenesis</keyword>
<evidence type="ECO:0000256" key="11">
    <source>
        <dbReference type="RuleBase" id="RU004481"/>
    </source>
</evidence>
<dbReference type="InterPro" id="IPR032859">
    <property type="entry name" value="KH_dom-like"/>
</dbReference>
<dbReference type="FunFam" id="3.40.50.300:FF:000057">
    <property type="entry name" value="GTPase Der"/>
    <property type="match status" value="1"/>
</dbReference>
<dbReference type="InterPro" id="IPR031166">
    <property type="entry name" value="G_ENGA"/>
</dbReference>
<evidence type="ECO:0000313" key="13">
    <source>
        <dbReference type="EMBL" id="OFW33804.1"/>
    </source>
</evidence>
<dbReference type="PROSITE" id="PS51712">
    <property type="entry name" value="G_ENGA"/>
    <property type="match status" value="2"/>
</dbReference>
<evidence type="ECO:0000256" key="6">
    <source>
        <dbReference type="ARBA" id="ARBA00023134"/>
    </source>
</evidence>
<dbReference type="SMART" id="SM00382">
    <property type="entry name" value="AAA"/>
    <property type="match status" value="2"/>
</dbReference>
<evidence type="ECO:0000256" key="5">
    <source>
        <dbReference type="ARBA" id="ARBA00022741"/>
    </source>
</evidence>
<dbReference type="CDD" id="cd01894">
    <property type="entry name" value="EngA1"/>
    <property type="match status" value="1"/>
</dbReference>
<evidence type="ECO:0000256" key="8">
    <source>
        <dbReference type="ARBA" id="ARBA00053470"/>
    </source>
</evidence>
<feature type="binding site" evidence="9">
    <location>
        <begin position="294"/>
        <end position="297"/>
    </location>
    <ligand>
        <name>GTP</name>
        <dbReference type="ChEBI" id="CHEBI:37565"/>
        <label>2</label>
    </ligand>
</feature>
<dbReference type="HAMAP" id="MF_00195">
    <property type="entry name" value="GTPase_Der"/>
    <property type="match status" value="1"/>
</dbReference>
<evidence type="ECO:0000256" key="10">
    <source>
        <dbReference type="PROSITE-ProRule" id="PRU01049"/>
    </source>
</evidence>
<feature type="domain" description="EngA-type G" evidence="12">
    <location>
        <begin position="4"/>
        <end position="168"/>
    </location>
</feature>
<sequence>MTYPLVAVVGRPNVGKSTLVNRIVSQQLAIVHESAGVTRDRNYVEAEWNGKTFTMIDTGGIDFGEDISMGQLITDQAMLAIEEADVIVLVVDGIVGQMHEDEMVAKVLRASKKPIVLAVNKIDDMAHEAAIYDFYNLGLGDPHPVSSNHGRGVGDLLDVIAALIPSVERIEDINEVKVAIVGRPNVGKSSIINKILGEERAIVSDIPGTTRDTIDTVLEKDGVIYRFIDTAGLRRQSSAKEDVEYYSFVRSLRALDRADIAVIVIDAVEGPSTQDQKIANLAEDRGCASILILNKWDLMDDPEWATKVQDVLENKMRFLDYAPRLKVSAETGMGIHKIFEQLNIVMGEYEKRVSTSALNGLVMKIKSEGFQPSKGGKTLKISYAAQIRIRPPVFVFFVNHPDLVSDSYKRYIENQIRDVFVFIGTPLNIQFRSKYT</sequence>
<dbReference type="Gene3D" id="3.30.300.20">
    <property type="match status" value="1"/>
</dbReference>
<comment type="function">
    <text evidence="8 9 11">GTPase that plays an essential role in the late steps of ribosome biogenesis.</text>
</comment>
<evidence type="ECO:0000256" key="4">
    <source>
        <dbReference type="ARBA" id="ARBA00022737"/>
    </source>
</evidence>
<dbReference type="PRINTS" id="PR00326">
    <property type="entry name" value="GTP1OBG"/>
</dbReference>
<dbReference type="GO" id="GO:0005525">
    <property type="term" value="F:GTP binding"/>
    <property type="evidence" value="ECO:0007669"/>
    <property type="project" value="UniProtKB-UniRule"/>
</dbReference>
<comment type="similarity">
    <text evidence="1 9 10 11">Belongs to the TRAFAC class TrmE-Era-EngA-EngB-Septin-like GTPase superfamily. EngA (Der) GTPase family.</text>
</comment>
<keyword evidence="6 9" id="KW-0342">GTP-binding</keyword>
<dbReference type="InterPro" id="IPR015946">
    <property type="entry name" value="KH_dom-like_a/b"/>
</dbReference>
<dbReference type="NCBIfam" id="TIGR00231">
    <property type="entry name" value="small_GTP"/>
    <property type="match status" value="2"/>
</dbReference>
<dbReference type="CDD" id="cd01895">
    <property type="entry name" value="EngA2"/>
    <property type="match status" value="1"/>
</dbReference>
<dbReference type="SUPFAM" id="SSF52540">
    <property type="entry name" value="P-loop containing nucleoside triphosphate hydrolases"/>
    <property type="match status" value="2"/>
</dbReference>
<keyword evidence="4 11" id="KW-0677">Repeat</keyword>
<dbReference type="GO" id="GO:0043022">
    <property type="term" value="F:ribosome binding"/>
    <property type="evidence" value="ECO:0007669"/>
    <property type="project" value="TreeGrafter"/>
</dbReference>
<evidence type="ECO:0000256" key="9">
    <source>
        <dbReference type="HAMAP-Rule" id="MF_00195"/>
    </source>
</evidence>
<dbReference type="FunFam" id="3.30.300.20:FF:000004">
    <property type="entry name" value="GTPase Der"/>
    <property type="match status" value="1"/>
</dbReference>